<comment type="caution">
    <text evidence="4">The sequence shown here is derived from an EMBL/GenBank/DDBJ whole genome shotgun (WGS) entry which is preliminary data.</text>
</comment>
<evidence type="ECO:0000313" key="5">
    <source>
        <dbReference type="Proteomes" id="UP001457661"/>
    </source>
</evidence>
<reference evidence="4 5" key="1">
    <citation type="submission" date="2024-03" db="EMBL/GenBank/DDBJ databases">
        <title>Community enrichment and isolation of bacterial strains for fucoidan degradation.</title>
        <authorList>
            <person name="Sichert A."/>
        </authorList>
    </citation>
    <scope>NUCLEOTIDE SEQUENCE [LARGE SCALE GENOMIC DNA]</scope>
    <source>
        <strain evidence="4 5">AS26</strain>
    </source>
</reference>
<keyword evidence="5" id="KW-1185">Reference proteome</keyword>
<feature type="domain" description="Acyltransferase 3" evidence="2">
    <location>
        <begin position="6"/>
        <end position="316"/>
    </location>
</feature>
<gene>
    <name evidence="4" type="ORF">WNY57_04075</name>
</gene>
<dbReference type="InterPro" id="IPR050879">
    <property type="entry name" value="Acyltransferase_3"/>
</dbReference>
<dbReference type="GO" id="GO:0016746">
    <property type="term" value="F:acyltransferase activity"/>
    <property type="evidence" value="ECO:0007669"/>
    <property type="project" value="UniProtKB-KW"/>
</dbReference>
<dbReference type="Pfam" id="PF01757">
    <property type="entry name" value="Acyl_transf_3"/>
    <property type="match status" value="1"/>
</dbReference>
<feature type="transmembrane region" description="Helical" evidence="1">
    <location>
        <begin position="141"/>
        <end position="159"/>
    </location>
</feature>
<protein>
    <submittedName>
        <fullName evidence="4">Acyltransferase family protein</fullName>
        <ecNumber evidence="4">2.3.1.-</ecNumber>
    </submittedName>
</protein>
<keyword evidence="4" id="KW-0012">Acyltransferase</keyword>
<dbReference type="PANTHER" id="PTHR23028">
    <property type="entry name" value="ACETYLTRANSFERASE"/>
    <property type="match status" value="1"/>
</dbReference>
<name>A0ABU9TD02_9GAMM</name>
<keyword evidence="1" id="KW-0472">Membrane</keyword>
<keyword evidence="1" id="KW-0812">Transmembrane</keyword>
<evidence type="ECO:0000259" key="3">
    <source>
        <dbReference type="Pfam" id="PF19040"/>
    </source>
</evidence>
<feature type="transmembrane region" description="Helical" evidence="1">
    <location>
        <begin position="31"/>
        <end position="51"/>
    </location>
</feature>
<proteinExistence type="predicted"/>
<dbReference type="PANTHER" id="PTHR23028:SF53">
    <property type="entry name" value="ACYL_TRANSF_3 DOMAIN-CONTAINING PROTEIN"/>
    <property type="match status" value="1"/>
</dbReference>
<dbReference type="InterPro" id="IPR002656">
    <property type="entry name" value="Acyl_transf_3_dom"/>
</dbReference>
<sequence>MQFREDINGLRAIAVIAVVLFHFNSSWMPGGFAGVDVFFVISGFLMTGIIFKGLEQQKFSILRFYVARANRIIPALAILCIILLILGWFYLTPQDYKALGKHATSSVAFASNVTYWLETSYFDPSSYEKWLLHTWSLSVEWQFYVIYPLVLVALYKFISIEMMKKVVLISTILGFVFCVLVTYKWSKGAYFLLPSRAWEMMIGGVAYLYPFSIKDKHKKLVEWTGIALILGSYFLISKDTPWPGYFAFFPVLGAFFVIQAQRNNSIITSNIVFKKLGAWSYSIYLWHWPLVVIIYYFSLNNNYIYIGIALSVLLGFLSNKYIEKVKFKSDFNKRLDYLKCKPLYLALIAGITGYIVISNNGFDSEIRLTSEQLVVTNGMHRNSREEYCGTLIDGDSPSCRYGSGEIKAIVIGDSHARALIEGIGVQAKLFNGSVIDWGLSACNTIDGVYTINLKSNQIDYSCGELVSKLITRAGNEFKGVPIIIINRTSLNLVGRNEDKTSSPPDSFVDKVFQTRNDAYRESLVSHMVDTICEFTENNPVYLLRPVPELKINVPKSMFRSMLTQNQMERVKLPKLEYDTRQKTAYQMQNNAVQKCGAKILNPIPFLCDSEFCHGDIDGKPLYFDDDHLNLYGTKIISPVFDEVFMNH</sequence>
<feature type="transmembrane region" description="Helical" evidence="1">
    <location>
        <begin position="343"/>
        <end position="362"/>
    </location>
</feature>
<dbReference type="Pfam" id="PF19040">
    <property type="entry name" value="SGNH"/>
    <property type="match status" value="1"/>
</dbReference>
<dbReference type="RefSeq" id="WP_342879195.1">
    <property type="nucleotide sequence ID" value="NZ_JBBMQX010000002.1"/>
</dbReference>
<feature type="transmembrane region" description="Helical" evidence="1">
    <location>
        <begin position="7"/>
        <end position="25"/>
    </location>
</feature>
<feature type="domain" description="SGNH" evidence="3">
    <location>
        <begin position="395"/>
        <end position="641"/>
    </location>
</feature>
<keyword evidence="1" id="KW-1133">Transmembrane helix</keyword>
<dbReference type="InterPro" id="IPR043968">
    <property type="entry name" value="SGNH"/>
</dbReference>
<evidence type="ECO:0000313" key="4">
    <source>
        <dbReference type="EMBL" id="MEM5531600.1"/>
    </source>
</evidence>
<feature type="transmembrane region" description="Helical" evidence="1">
    <location>
        <begin position="242"/>
        <end position="258"/>
    </location>
</feature>
<evidence type="ECO:0000259" key="2">
    <source>
        <dbReference type="Pfam" id="PF01757"/>
    </source>
</evidence>
<feature type="transmembrane region" description="Helical" evidence="1">
    <location>
        <begin position="189"/>
        <end position="208"/>
    </location>
</feature>
<accession>A0ABU9TD02</accession>
<feature type="transmembrane region" description="Helical" evidence="1">
    <location>
        <begin position="166"/>
        <end position="183"/>
    </location>
</feature>
<feature type="transmembrane region" description="Helical" evidence="1">
    <location>
        <begin position="220"/>
        <end position="236"/>
    </location>
</feature>
<feature type="transmembrane region" description="Helical" evidence="1">
    <location>
        <begin position="278"/>
        <end position="297"/>
    </location>
</feature>
<feature type="transmembrane region" description="Helical" evidence="1">
    <location>
        <begin position="72"/>
        <end position="91"/>
    </location>
</feature>
<evidence type="ECO:0000256" key="1">
    <source>
        <dbReference type="SAM" id="Phobius"/>
    </source>
</evidence>
<organism evidence="4 5">
    <name type="scientific">Pseudoalteromonas arctica</name>
    <dbReference type="NCBI Taxonomy" id="394751"/>
    <lineage>
        <taxon>Bacteria</taxon>
        <taxon>Pseudomonadati</taxon>
        <taxon>Pseudomonadota</taxon>
        <taxon>Gammaproteobacteria</taxon>
        <taxon>Alteromonadales</taxon>
        <taxon>Pseudoalteromonadaceae</taxon>
        <taxon>Pseudoalteromonas</taxon>
    </lineage>
</organism>
<dbReference type="EC" id="2.3.1.-" evidence="4"/>
<keyword evidence="4" id="KW-0808">Transferase</keyword>
<dbReference type="Proteomes" id="UP001457661">
    <property type="component" value="Unassembled WGS sequence"/>
</dbReference>
<feature type="transmembrane region" description="Helical" evidence="1">
    <location>
        <begin position="303"/>
        <end position="322"/>
    </location>
</feature>
<dbReference type="EMBL" id="JBBMQX010000002">
    <property type="protein sequence ID" value="MEM5531600.1"/>
    <property type="molecule type" value="Genomic_DNA"/>
</dbReference>